<keyword evidence="2" id="KW-0349">Heme</keyword>
<dbReference type="InterPro" id="IPR050665">
    <property type="entry name" value="Cytochrome_P450_Monooxygen"/>
</dbReference>
<dbReference type="InterPro" id="IPR036396">
    <property type="entry name" value="Cyt_P450_sf"/>
</dbReference>
<comment type="caution">
    <text evidence="10">The sequence shown here is derived from an EMBL/GenBank/DDBJ whole genome shotgun (WGS) entry which is preliminary data.</text>
</comment>
<comment type="subcellular location">
    <subcellularLocation>
        <location evidence="1">Membrane</location>
    </subcellularLocation>
</comment>
<dbReference type="Proteomes" id="UP001610335">
    <property type="component" value="Unassembled WGS sequence"/>
</dbReference>
<evidence type="ECO:0000256" key="9">
    <source>
        <dbReference type="SAM" id="SignalP"/>
    </source>
</evidence>
<evidence type="ECO:0000256" key="3">
    <source>
        <dbReference type="ARBA" id="ARBA00022692"/>
    </source>
</evidence>
<dbReference type="PANTHER" id="PTHR24282:SF211">
    <property type="entry name" value="CYTOCHROME P450-RELATED"/>
    <property type="match status" value="1"/>
</dbReference>
<dbReference type="EMBL" id="JBFXLS010000009">
    <property type="protein sequence ID" value="KAL2831503.1"/>
    <property type="molecule type" value="Genomic_DNA"/>
</dbReference>
<sequence>MFAIYLLVVLLLIMFVTIYRESQIKTKRCSVAVNRPQSCRMVIAAGAMLGTGMNKLGPLHSRAIPNNRIHRVFGIENAFTSTDVKYVEQFVGLARRLVNLKPSDWERLSQVTFEALQRWLVGSSSIHLESLIQVLSLRATLLALSKFSDPRLCQVRDTDILDLARAINHTWISSKRGEERPFAENHILQASIQAIFLDRDLRTPKDNPLNLIIPGFETLWRVVLRGYVEIGFLAGRQHPEWRQMLAAFAQGPTREQFLWKHGEDSISCEDLVNEVLRLYPPTRRIHRTYKSDMAAKSIGMAADLEACHRLNEIWGTDAMDYDPRRWRRLEKAQKEAFMPFGSTPFECPARPIFGPRIIGLLIGTLFREICGDWVLKLHGRGFPDPSVPIKRLSNERSALSEAYLSR</sequence>
<name>A0ABR4IUQ6_9EURO</name>
<organism evidence="10 11">
    <name type="scientific">Aspergillus cavernicola</name>
    <dbReference type="NCBI Taxonomy" id="176166"/>
    <lineage>
        <taxon>Eukaryota</taxon>
        <taxon>Fungi</taxon>
        <taxon>Dikarya</taxon>
        <taxon>Ascomycota</taxon>
        <taxon>Pezizomycotina</taxon>
        <taxon>Eurotiomycetes</taxon>
        <taxon>Eurotiomycetidae</taxon>
        <taxon>Eurotiales</taxon>
        <taxon>Aspergillaceae</taxon>
        <taxon>Aspergillus</taxon>
        <taxon>Aspergillus subgen. Nidulantes</taxon>
    </lineage>
</organism>
<dbReference type="CDD" id="cd20626">
    <property type="entry name" value="CYP_Pc22g25500-like"/>
    <property type="match status" value="1"/>
</dbReference>
<dbReference type="PANTHER" id="PTHR24282">
    <property type="entry name" value="CYTOCHROME P450 FAMILY MEMBER"/>
    <property type="match status" value="1"/>
</dbReference>
<evidence type="ECO:0000256" key="8">
    <source>
        <dbReference type="ARBA" id="ARBA00023136"/>
    </source>
</evidence>
<keyword evidence="5" id="KW-1133">Transmembrane helix</keyword>
<gene>
    <name evidence="10" type="ORF">BDW59DRAFT_157928</name>
</gene>
<dbReference type="SUPFAM" id="SSF48264">
    <property type="entry name" value="Cytochrome P450"/>
    <property type="match status" value="1"/>
</dbReference>
<evidence type="ECO:0000256" key="1">
    <source>
        <dbReference type="ARBA" id="ARBA00004370"/>
    </source>
</evidence>
<evidence type="ECO:0000256" key="6">
    <source>
        <dbReference type="ARBA" id="ARBA00023002"/>
    </source>
</evidence>
<evidence type="ECO:0000313" key="11">
    <source>
        <dbReference type="Proteomes" id="UP001610335"/>
    </source>
</evidence>
<keyword evidence="6" id="KW-0560">Oxidoreductase</keyword>
<keyword evidence="7" id="KW-0408">Iron</keyword>
<dbReference type="InterPro" id="IPR001128">
    <property type="entry name" value="Cyt_P450"/>
</dbReference>
<protein>
    <recommendedName>
        <fullName evidence="12">Cytochrome P450</fullName>
    </recommendedName>
</protein>
<keyword evidence="9" id="KW-0732">Signal</keyword>
<reference evidence="10 11" key="1">
    <citation type="submission" date="2024-07" db="EMBL/GenBank/DDBJ databases">
        <title>Section-level genome sequencing and comparative genomics of Aspergillus sections Usti and Cavernicolus.</title>
        <authorList>
            <consortium name="Lawrence Berkeley National Laboratory"/>
            <person name="Nybo J.L."/>
            <person name="Vesth T.C."/>
            <person name="Theobald S."/>
            <person name="Frisvad J.C."/>
            <person name="Larsen T.O."/>
            <person name="Kjaerboelling I."/>
            <person name="Rothschild-Mancinelli K."/>
            <person name="Lyhne E.K."/>
            <person name="Kogle M.E."/>
            <person name="Barry K."/>
            <person name="Clum A."/>
            <person name="Na H."/>
            <person name="Ledsgaard L."/>
            <person name="Lin J."/>
            <person name="Lipzen A."/>
            <person name="Kuo A."/>
            <person name="Riley R."/>
            <person name="Mondo S."/>
            <person name="LaButti K."/>
            <person name="Haridas S."/>
            <person name="Pangalinan J."/>
            <person name="Salamov A.A."/>
            <person name="Simmons B.A."/>
            <person name="Magnuson J.K."/>
            <person name="Chen J."/>
            <person name="Drula E."/>
            <person name="Henrissat B."/>
            <person name="Wiebenga A."/>
            <person name="Lubbers R.J."/>
            <person name="Gomes A.C."/>
            <person name="Makela M.R."/>
            <person name="Stajich J."/>
            <person name="Grigoriev I.V."/>
            <person name="Mortensen U.H."/>
            <person name="De vries R.P."/>
            <person name="Baker S.E."/>
            <person name="Andersen M.R."/>
        </authorList>
    </citation>
    <scope>NUCLEOTIDE SEQUENCE [LARGE SCALE GENOMIC DNA]</scope>
    <source>
        <strain evidence="10 11">CBS 600.67</strain>
    </source>
</reference>
<evidence type="ECO:0000256" key="5">
    <source>
        <dbReference type="ARBA" id="ARBA00022989"/>
    </source>
</evidence>
<dbReference type="Pfam" id="PF00067">
    <property type="entry name" value="p450"/>
    <property type="match status" value="1"/>
</dbReference>
<evidence type="ECO:0000256" key="7">
    <source>
        <dbReference type="ARBA" id="ARBA00023004"/>
    </source>
</evidence>
<keyword evidence="8" id="KW-0472">Membrane</keyword>
<evidence type="ECO:0000313" key="10">
    <source>
        <dbReference type="EMBL" id="KAL2831503.1"/>
    </source>
</evidence>
<feature type="chain" id="PRO_5046226521" description="Cytochrome P450" evidence="9">
    <location>
        <begin position="19"/>
        <end position="406"/>
    </location>
</feature>
<proteinExistence type="predicted"/>
<evidence type="ECO:0008006" key="12">
    <source>
        <dbReference type="Google" id="ProtNLM"/>
    </source>
</evidence>
<feature type="signal peptide" evidence="9">
    <location>
        <begin position="1"/>
        <end position="18"/>
    </location>
</feature>
<evidence type="ECO:0000256" key="2">
    <source>
        <dbReference type="ARBA" id="ARBA00022617"/>
    </source>
</evidence>
<keyword evidence="4" id="KW-0479">Metal-binding</keyword>
<keyword evidence="11" id="KW-1185">Reference proteome</keyword>
<keyword evidence="3" id="KW-0812">Transmembrane</keyword>
<dbReference type="Gene3D" id="1.10.630.10">
    <property type="entry name" value="Cytochrome P450"/>
    <property type="match status" value="1"/>
</dbReference>
<accession>A0ABR4IUQ6</accession>
<evidence type="ECO:0000256" key="4">
    <source>
        <dbReference type="ARBA" id="ARBA00022723"/>
    </source>
</evidence>